<organism evidence="2 3">
    <name type="scientific">Brettanomyces naardenensis</name>
    <name type="common">Yeast</name>
    <dbReference type="NCBI Taxonomy" id="13370"/>
    <lineage>
        <taxon>Eukaryota</taxon>
        <taxon>Fungi</taxon>
        <taxon>Dikarya</taxon>
        <taxon>Ascomycota</taxon>
        <taxon>Saccharomycotina</taxon>
        <taxon>Pichiomycetes</taxon>
        <taxon>Pichiales</taxon>
        <taxon>Pichiaceae</taxon>
        <taxon>Brettanomyces</taxon>
    </lineage>
</organism>
<feature type="region of interest" description="Disordered" evidence="1">
    <location>
        <begin position="110"/>
        <end position="136"/>
    </location>
</feature>
<protein>
    <submittedName>
        <fullName evidence="2">DEKNAAC101491</fullName>
    </submittedName>
</protein>
<feature type="compositionally biased region" description="Basic and acidic residues" evidence="1">
    <location>
        <begin position="265"/>
        <end position="284"/>
    </location>
</feature>
<dbReference type="AlphaFoldDB" id="A0A448YI76"/>
<evidence type="ECO:0000313" key="3">
    <source>
        <dbReference type="Proteomes" id="UP000290900"/>
    </source>
</evidence>
<reference evidence="2 3" key="1">
    <citation type="submission" date="2018-12" db="EMBL/GenBank/DDBJ databases">
        <authorList>
            <person name="Tiukova I."/>
            <person name="Dainat J."/>
        </authorList>
    </citation>
    <scope>NUCLEOTIDE SEQUENCE [LARGE SCALE GENOMIC DNA]</scope>
</reference>
<evidence type="ECO:0000313" key="2">
    <source>
        <dbReference type="EMBL" id="VEU20620.1"/>
    </source>
</evidence>
<dbReference type="OrthoDB" id="3991295at2759"/>
<sequence>MDQVMENVIGKMGQRGNERAVGVITEDEGSDAGDDDSADISEEAIRQIPTSTVAAQDEDEFSEEELFDEAEFDTIDESKGVQQHGDRFDLLDYGFNFKRRPQIYNDEVYYRSGHQRKSPGRVCSPRHRKSSKPSRSNIRVRKNLLNLIVESSDGSLEDATKYATEINSQNSAGIPLPEKTTELVTIPTTGPAVGGIRKAAIVRATEAKTTAAGLNELSMAASVRSRAGFYTATEKMEFVRTKGEDKENESVMKGKAKGGKAAGGKMERGKEARGKVKWANRLEW</sequence>
<feature type="region of interest" description="Disordered" evidence="1">
    <location>
        <begin position="242"/>
        <end position="284"/>
    </location>
</feature>
<feature type="compositionally biased region" description="Basic and acidic residues" evidence="1">
    <location>
        <begin position="242"/>
        <end position="252"/>
    </location>
</feature>
<name>A0A448YI76_BRENA</name>
<feature type="compositionally biased region" description="Acidic residues" evidence="1">
    <location>
        <begin position="25"/>
        <end position="37"/>
    </location>
</feature>
<feature type="region of interest" description="Disordered" evidence="1">
    <location>
        <begin position="17"/>
        <end position="37"/>
    </location>
</feature>
<keyword evidence="3" id="KW-1185">Reference proteome</keyword>
<accession>A0A448YI76</accession>
<dbReference type="Proteomes" id="UP000290900">
    <property type="component" value="Unassembled WGS sequence"/>
</dbReference>
<dbReference type="InParanoid" id="A0A448YI76"/>
<dbReference type="EMBL" id="CAACVR010000005">
    <property type="protein sequence ID" value="VEU20620.1"/>
    <property type="molecule type" value="Genomic_DNA"/>
</dbReference>
<gene>
    <name evidence="2" type="ORF">BRENAR_LOCUS1355</name>
</gene>
<feature type="compositionally biased region" description="Basic residues" evidence="1">
    <location>
        <begin position="113"/>
        <end position="136"/>
    </location>
</feature>
<proteinExistence type="predicted"/>
<evidence type="ECO:0000256" key="1">
    <source>
        <dbReference type="SAM" id="MobiDB-lite"/>
    </source>
</evidence>